<accession>A0A0F9UFB7</accession>
<comment type="caution">
    <text evidence="1">The sequence shown here is derived from an EMBL/GenBank/DDBJ whole genome shotgun (WGS) entry which is preliminary data.</text>
</comment>
<dbReference type="EMBL" id="LAZR01000111">
    <property type="protein sequence ID" value="KKN90349.1"/>
    <property type="molecule type" value="Genomic_DNA"/>
</dbReference>
<dbReference type="AlphaFoldDB" id="A0A0F9UFB7"/>
<sequence length="395" mass="44237">MNARDVEIRIASGIAQIGQDAWDACACPEVVAGGRPADPFTTYRFLSALEESGSVGPGTGWQPQYLSAVIDGQVIAVAPMYAKAHSQGEYIFDHSWANAFERAGGRYYPKLQIAVPHTPATGRRFLTRPGFEETGTAALIQGAVQLTDSNGLSSLHITFCTKSEASAAEQLGLLTRKSQQFHWHNHGFADFDGFLATLSSRKRKNIRKERLQAQAFGGEIEVFTGDDLRPEHWDAFWRFYQDTGARKWGTPYLTRAFFDIAQDQLRDDIALVLAKRDGEWVAGALNFIGADALYGRYWGCSEHHPFLHFELCYYQAIDIAIKLGLSTVEAGAQGEHKLARGYLPKATWSLHWMRDEGFMRAVQDYLVQERAAVDEEIDILTDYGPFKRVEVEEQE</sequence>
<name>A0A0F9UFB7_9ZZZZ</name>
<dbReference type="PANTHER" id="PTHR47017:SF1">
    <property type="entry name" value="ACYL-COA"/>
    <property type="match status" value="1"/>
</dbReference>
<evidence type="ECO:0000313" key="1">
    <source>
        <dbReference type="EMBL" id="KKN90349.1"/>
    </source>
</evidence>
<dbReference type="Pfam" id="PF04339">
    <property type="entry name" value="FemAB_like"/>
    <property type="match status" value="1"/>
</dbReference>
<gene>
    <name evidence="1" type="ORF">LCGC14_0229620</name>
</gene>
<organism evidence="1">
    <name type="scientific">marine sediment metagenome</name>
    <dbReference type="NCBI Taxonomy" id="412755"/>
    <lineage>
        <taxon>unclassified sequences</taxon>
        <taxon>metagenomes</taxon>
        <taxon>ecological metagenomes</taxon>
    </lineage>
</organism>
<dbReference type="InterPro" id="IPR016181">
    <property type="entry name" value="Acyl_CoA_acyltransferase"/>
</dbReference>
<dbReference type="SUPFAM" id="SSF55729">
    <property type="entry name" value="Acyl-CoA N-acyltransferases (Nat)"/>
    <property type="match status" value="1"/>
</dbReference>
<dbReference type="InterPro" id="IPR007434">
    <property type="entry name" value="FemAB-like"/>
</dbReference>
<protein>
    <submittedName>
        <fullName evidence="1">Uncharacterized protein</fullName>
    </submittedName>
</protein>
<dbReference type="Gene3D" id="3.40.630.30">
    <property type="match status" value="1"/>
</dbReference>
<dbReference type="PANTHER" id="PTHR47017">
    <property type="entry name" value="ACYL-COA"/>
    <property type="match status" value="1"/>
</dbReference>
<reference evidence="1" key="1">
    <citation type="journal article" date="2015" name="Nature">
        <title>Complex archaea that bridge the gap between prokaryotes and eukaryotes.</title>
        <authorList>
            <person name="Spang A."/>
            <person name="Saw J.H."/>
            <person name="Jorgensen S.L."/>
            <person name="Zaremba-Niedzwiedzka K."/>
            <person name="Martijn J."/>
            <person name="Lind A.E."/>
            <person name="van Eijk R."/>
            <person name="Schleper C."/>
            <person name="Guy L."/>
            <person name="Ettema T.J."/>
        </authorList>
    </citation>
    <scope>NUCLEOTIDE SEQUENCE</scope>
</reference>
<proteinExistence type="predicted"/>